<feature type="non-terminal residue" evidence="1">
    <location>
        <position position="1"/>
    </location>
</feature>
<reference evidence="1 2" key="1">
    <citation type="journal article" date="2015" name="Sci. Rep.">
        <title>The power of single molecule real-time sequencing technology in the de novo assembly of a eukaryotic genome.</title>
        <authorList>
            <person name="Sakai H."/>
            <person name="Naito K."/>
            <person name="Ogiso-Tanaka E."/>
            <person name="Takahashi Y."/>
            <person name="Iseki K."/>
            <person name="Muto C."/>
            <person name="Satou K."/>
            <person name="Teruya K."/>
            <person name="Shiroma A."/>
            <person name="Shimoji M."/>
            <person name="Hirano T."/>
            <person name="Itoh T."/>
            <person name="Kaga A."/>
            <person name="Tomooka N."/>
        </authorList>
    </citation>
    <scope>NUCLEOTIDE SEQUENCE [LARGE SCALE GENOMIC DNA]</scope>
    <source>
        <strain evidence="2">cv. Shumari</strain>
    </source>
</reference>
<dbReference type="EMBL" id="AP015036">
    <property type="protein sequence ID" value="BAT82255.1"/>
    <property type="molecule type" value="Genomic_DNA"/>
</dbReference>
<gene>
    <name evidence="1" type="primary">Vigan.03G223800</name>
    <name evidence="1" type="ORF">VIGAN_03223800</name>
</gene>
<accession>A0A0S3RPB5</accession>
<organism evidence="1 2">
    <name type="scientific">Vigna angularis var. angularis</name>
    <dbReference type="NCBI Taxonomy" id="157739"/>
    <lineage>
        <taxon>Eukaryota</taxon>
        <taxon>Viridiplantae</taxon>
        <taxon>Streptophyta</taxon>
        <taxon>Embryophyta</taxon>
        <taxon>Tracheophyta</taxon>
        <taxon>Spermatophyta</taxon>
        <taxon>Magnoliopsida</taxon>
        <taxon>eudicotyledons</taxon>
        <taxon>Gunneridae</taxon>
        <taxon>Pentapetalae</taxon>
        <taxon>rosids</taxon>
        <taxon>fabids</taxon>
        <taxon>Fabales</taxon>
        <taxon>Fabaceae</taxon>
        <taxon>Papilionoideae</taxon>
        <taxon>50 kb inversion clade</taxon>
        <taxon>NPAAA clade</taxon>
        <taxon>indigoferoid/millettioid clade</taxon>
        <taxon>Phaseoleae</taxon>
        <taxon>Vigna</taxon>
    </lineage>
</organism>
<protein>
    <submittedName>
        <fullName evidence="1">Uncharacterized protein</fullName>
    </submittedName>
</protein>
<evidence type="ECO:0000313" key="1">
    <source>
        <dbReference type="EMBL" id="BAT82255.1"/>
    </source>
</evidence>
<proteinExistence type="predicted"/>
<name>A0A0S3RPB5_PHAAN</name>
<dbReference type="AlphaFoldDB" id="A0A0S3RPB5"/>
<evidence type="ECO:0000313" key="2">
    <source>
        <dbReference type="Proteomes" id="UP000291084"/>
    </source>
</evidence>
<keyword evidence="2" id="KW-1185">Reference proteome</keyword>
<sequence length="75" mass="8557">TIDVVFEAEQWNDRMAERDWCLETTNTTLVNGDGSVNSTNFVNNRFCSCACECEHFLSKVLCQAKNEVLIFETSK</sequence>
<dbReference type="Proteomes" id="UP000291084">
    <property type="component" value="Chromosome 3"/>
</dbReference>